<dbReference type="InterPro" id="IPR021312">
    <property type="entry name" value="DUF2889"/>
</dbReference>
<reference evidence="1 2" key="1">
    <citation type="submission" date="2015-06" db="EMBL/GenBank/DDBJ databases">
        <title>Comparative genome analysis of nirS-carrying Bradyrhizobium sp. strains.</title>
        <authorList>
            <person name="Ishii S."/>
            <person name="Jang J."/>
            <person name="Nishizawa T."/>
            <person name="Senoo K."/>
        </authorList>
    </citation>
    <scope>NUCLEOTIDE SEQUENCE [LARGE SCALE GENOMIC DNA]</scope>
    <source>
        <strain evidence="1 2">TSA1</strain>
    </source>
</reference>
<protein>
    <recommendedName>
        <fullName evidence="3">DUF2889 domain-containing protein</fullName>
    </recommendedName>
</protein>
<comment type="caution">
    <text evidence="1">The sequence shown here is derived from an EMBL/GenBank/DDBJ whole genome shotgun (WGS) entry which is preliminary data.</text>
</comment>
<evidence type="ECO:0000313" key="1">
    <source>
        <dbReference type="EMBL" id="PIT06316.1"/>
    </source>
</evidence>
<evidence type="ECO:0000313" key="2">
    <source>
        <dbReference type="Proteomes" id="UP000228930"/>
    </source>
</evidence>
<proteinExistence type="predicted"/>
<dbReference type="AlphaFoldDB" id="A0A2M6UP21"/>
<dbReference type="EMBL" id="LFJC01000003">
    <property type="protein sequence ID" value="PIT06316.1"/>
    <property type="molecule type" value="Genomic_DNA"/>
</dbReference>
<name>A0A2M6UP21_9BRAD</name>
<organism evidence="1 2">
    <name type="scientific">Bradyrhizobium nitroreducens</name>
    <dbReference type="NCBI Taxonomy" id="709803"/>
    <lineage>
        <taxon>Bacteria</taxon>
        <taxon>Pseudomonadati</taxon>
        <taxon>Pseudomonadota</taxon>
        <taxon>Alphaproteobacteria</taxon>
        <taxon>Hyphomicrobiales</taxon>
        <taxon>Nitrobacteraceae</taxon>
        <taxon>Bradyrhizobium</taxon>
    </lineage>
</organism>
<keyword evidence="2" id="KW-1185">Reference proteome</keyword>
<sequence>MPLQDSAPRSLIHLRGIDMQVFRRDDGYYDVEGHIRDEKPFESAVPFGATTPAHHAIHEMWIRLTIDKEFVVHDVAASTDAAPYRDCFGASSTLSVLVGSRIGGGWNREVRDKLGGSKSCTHLMEMLAPLATAAYQAMWNERQGQADTLDRDGRPFLLNSCWAMASDKELTFSRWPEYYTGKK</sequence>
<gene>
    <name evidence="1" type="ORF">TSA1_26415</name>
</gene>
<evidence type="ECO:0008006" key="3">
    <source>
        <dbReference type="Google" id="ProtNLM"/>
    </source>
</evidence>
<accession>A0A2M6UP21</accession>
<dbReference type="Pfam" id="PF11136">
    <property type="entry name" value="DUF2889"/>
    <property type="match status" value="1"/>
</dbReference>
<dbReference type="Proteomes" id="UP000228930">
    <property type="component" value="Unassembled WGS sequence"/>
</dbReference>